<organism evidence="10 11">
    <name type="scientific">Sordaria brevicollis</name>
    <dbReference type="NCBI Taxonomy" id="83679"/>
    <lineage>
        <taxon>Eukaryota</taxon>
        <taxon>Fungi</taxon>
        <taxon>Dikarya</taxon>
        <taxon>Ascomycota</taxon>
        <taxon>Pezizomycotina</taxon>
        <taxon>Sordariomycetes</taxon>
        <taxon>Sordariomycetidae</taxon>
        <taxon>Sordariales</taxon>
        <taxon>Sordariaceae</taxon>
        <taxon>Sordaria</taxon>
    </lineage>
</organism>
<feature type="region of interest" description="Disordered" evidence="9">
    <location>
        <begin position="62"/>
        <end position="84"/>
    </location>
</feature>
<dbReference type="Proteomes" id="UP001281003">
    <property type="component" value="Unassembled WGS sequence"/>
</dbReference>
<evidence type="ECO:0000256" key="6">
    <source>
        <dbReference type="ARBA" id="ARBA00023163"/>
    </source>
</evidence>
<gene>
    <name evidence="10" type="ORF">B0T20DRAFT_445114</name>
</gene>
<dbReference type="EMBL" id="JAUTDP010000012">
    <property type="protein sequence ID" value="KAK3391666.1"/>
    <property type="molecule type" value="Genomic_DNA"/>
</dbReference>
<keyword evidence="7" id="KW-0687">Ribonucleoprotein</keyword>
<name>A0AAE0P1L8_SORBR</name>
<keyword evidence="4" id="KW-0805">Transcription regulation</keyword>
<evidence type="ECO:0000256" key="2">
    <source>
        <dbReference type="ARBA" id="ARBA00010741"/>
    </source>
</evidence>
<keyword evidence="5" id="KW-0496">Mitochondrion</keyword>
<evidence type="ECO:0000256" key="1">
    <source>
        <dbReference type="ARBA" id="ARBA00004173"/>
    </source>
</evidence>
<evidence type="ECO:0000313" key="11">
    <source>
        <dbReference type="Proteomes" id="UP001281003"/>
    </source>
</evidence>
<evidence type="ECO:0000256" key="5">
    <source>
        <dbReference type="ARBA" id="ARBA00023128"/>
    </source>
</evidence>
<evidence type="ECO:0000256" key="9">
    <source>
        <dbReference type="SAM" id="MobiDB-lite"/>
    </source>
</evidence>
<reference evidence="10" key="2">
    <citation type="submission" date="2023-07" db="EMBL/GenBank/DDBJ databases">
        <authorList>
            <consortium name="Lawrence Berkeley National Laboratory"/>
            <person name="Haridas S."/>
            <person name="Hensen N."/>
            <person name="Bonometti L."/>
            <person name="Westerberg I."/>
            <person name="Brannstrom I.O."/>
            <person name="Guillou S."/>
            <person name="Cros-Aarteil S."/>
            <person name="Calhoun S."/>
            <person name="Kuo A."/>
            <person name="Mondo S."/>
            <person name="Pangilinan J."/>
            <person name="Riley R."/>
            <person name="LaButti K."/>
            <person name="Andreopoulos B."/>
            <person name="Lipzen A."/>
            <person name="Chen C."/>
            <person name="Yanf M."/>
            <person name="Daum C."/>
            <person name="Ng V."/>
            <person name="Clum A."/>
            <person name="Steindorff A."/>
            <person name="Ohm R."/>
            <person name="Martin F."/>
            <person name="Silar P."/>
            <person name="Natvig D."/>
            <person name="Lalanne C."/>
            <person name="Gautier V."/>
            <person name="Ament-velasquez S.L."/>
            <person name="Kruys A."/>
            <person name="Hutchinson M.I."/>
            <person name="Powell A.J."/>
            <person name="Barry K."/>
            <person name="Miller A.N."/>
            <person name="Grigoriev I.V."/>
            <person name="Debuchy R."/>
            <person name="Gladieux P."/>
            <person name="Thoren M.H."/>
            <person name="Johannesson H."/>
        </authorList>
    </citation>
    <scope>NUCLEOTIDE SEQUENCE</scope>
    <source>
        <strain evidence="10">FGSC 1904</strain>
    </source>
</reference>
<keyword evidence="11" id="KW-1185">Reference proteome</keyword>
<keyword evidence="6" id="KW-0804">Transcription</keyword>
<dbReference type="AlphaFoldDB" id="A0AAE0P1L8"/>
<dbReference type="Pfam" id="PF12829">
    <property type="entry name" value="Mhr1"/>
    <property type="match status" value="1"/>
</dbReference>
<dbReference type="GO" id="GO:0003735">
    <property type="term" value="F:structural constituent of ribosome"/>
    <property type="evidence" value="ECO:0007669"/>
    <property type="project" value="TreeGrafter"/>
</dbReference>
<dbReference type="PANTHER" id="PTHR28184">
    <property type="entry name" value="MITOCHONDRIAL HOMOLOGOUS RECOMBINATION PROTEIN 1"/>
    <property type="match status" value="1"/>
</dbReference>
<keyword evidence="3" id="KW-0689">Ribosomal protein</keyword>
<evidence type="ECO:0000256" key="8">
    <source>
        <dbReference type="ARBA" id="ARBA00035185"/>
    </source>
</evidence>
<dbReference type="GO" id="GO:1990904">
    <property type="term" value="C:ribonucleoprotein complex"/>
    <property type="evidence" value="ECO:0007669"/>
    <property type="project" value="UniProtKB-KW"/>
</dbReference>
<evidence type="ECO:0000256" key="7">
    <source>
        <dbReference type="ARBA" id="ARBA00023274"/>
    </source>
</evidence>
<evidence type="ECO:0000313" key="10">
    <source>
        <dbReference type="EMBL" id="KAK3391666.1"/>
    </source>
</evidence>
<dbReference type="GO" id="GO:0003697">
    <property type="term" value="F:single-stranded DNA binding"/>
    <property type="evidence" value="ECO:0007669"/>
    <property type="project" value="InterPro"/>
</dbReference>
<dbReference type="GO" id="GO:0000150">
    <property type="term" value="F:DNA strand exchange activity"/>
    <property type="evidence" value="ECO:0007669"/>
    <property type="project" value="InterPro"/>
</dbReference>
<protein>
    <recommendedName>
        <fullName evidence="8">Large ribosomal subunit protein mL67</fullName>
    </recommendedName>
</protein>
<comment type="subcellular location">
    <subcellularLocation>
        <location evidence="1">Mitochondrion</location>
    </subcellularLocation>
</comment>
<proteinExistence type="inferred from homology"/>
<comment type="caution">
    <text evidence="10">The sequence shown here is derived from an EMBL/GenBank/DDBJ whole genome shotgun (WGS) entry which is preliminary data.</text>
</comment>
<evidence type="ECO:0000256" key="3">
    <source>
        <dbReference type="ARBA" id="ARBA00022980"/>
    </source>
</evidence>
<reference evidence="10" key="1">
    <citation type="journal article" date="2023" name="Mol. Phylogenet. Evol.">
        <title>Genome-scale phylogeny and comparative genomics of the fungal order Sordariales.</title>
        <authorList>
            <person name="Hensen N."/>
            <person name="Bonometti L."/>
            <person name="Westerberg I."/>
            <person name="Brannstrom I.O."/>
            <person name="Guillou S."/>
            <person name="Cros-Aarteil S."/>
            <person name="Calhoun S."/>
            <person name="Haridas S."/>
            <person name="Kuo A."/>
            <person name="Mondo S."/>
            <person name="Pangilinan J."/>
            <person name="Riley R."/>
            <person name="LaButti K."/>
            <person name="Andreopoulos B."/>
            <person name="Lipzen A."/>
            <person name="Chen C."/>
            <person name="Yan M."/>
            <person name="Daum C."/>
            <person name="Ng V."/>
            <person name="Clum A."/>
            <person name="Steindorff A."/>
            <person name="Ohm R.A."/>
            <person name="Martin F."/>
            <person name="Silar P."/>
            <person name="Natvig D.O."/>
            <person name="Lalanne C."/>
            <person name="Gautier V."/>
            <person name="Ament-Velasquez S.L."/>
            <person name="Kruys A."/>
            <person name="Hutchinson M.I."/>
            <person name="Powell A.J."/>
            <person name="Barry K."/>
            <person name="Miller A.N."/>
            <person name="Grigoriev I.V."/>
            <person name="Debuchy R."/>
            <person name="Gladieux P."/>
            <person name="Hiltunen Thoren M."/>
            <person name="Johannesson H."/>
        </authorList>
    </citation>
    <scope>NUCLEOTIDE SEQUENCE</scope>
    <source>
        <strain evidence="10">FGSC 1904</strain>
    </source>
</reference>
<accession>A0AAE0P1L8</accession>
<dbReference type="GO" id="GO:0005739">
    <property type="term" value="C:mitochondrion"/>
    <property type="evidence" value="ECO:0007669"/>
    <property type="project" value="UniProtKB-SubCell"/>
</dbReference>
<evidence type="ECO:0000256" key="4">
    <source>
        <dbReference type="ARBA" id="ARBA00023015"/>
    </source>
</evidence>
<dbReference type="PANTHER" id="PTHR28184:SF1">
    <property type="entry name" value="LARGE RIBOSOMAL SUBUNIT PROTEIN ML67"/>
    <property type="match status" value="1"/>
</dbReference>
<sequence length="296" mass="32656">MNSVTTSTIGRLALGVSRLSAVTTTVTAGAVRHASTHPTTAIPKPTAAVIKTGSLAEETAAELKSPSRLQLKAEPGNKGQPKGHGDRIWAFHHIEQGQVIYSTKPTITHQHLIRQQPFTGKNLVPRKIRKDYWRPLAMIELADKDQGAVGRSVYQKLREFKKRHELDWANEAEQGRKLLHKSKRERGQELNDQKPNSVADMAAVLAGAGKGNLMWEVSRLGSSSDSGKGLVGEIRKESGAVEKGTVVDVKRQLRKATVYWANEQDKFHAREWSDNVSHEVGIPGETKRVAIRMSSE</sequence>
<comment type="similarity">
    <text evidence="2">Belongs to the mitochondrion-specific ribosomal protein mL67 family.</text>
</comment>
<dbReference type="InterPro" id="IPR024629">
    <property type="entry name" value="Ribosomal_mL67"/>
</dbReference>
<dbReference type="GO" id="GO:0005840">
    <property type="term" value="C:ribosome"/>
    <property type="evidence" value="ECO:0007669"/>
    <property type="project" value="UniProtKB-KW"/>
</dbReference>